<dbReference type="GO" id="GO:0016740">
    <property type="term" value="F:transferase activity"/>
    <property type="evidence" value="ECO:0007669"/>
    <property type="project" value="UniProtKB-KW"/>
</dbReference>
<dbReference type="PANTHER" id="PTHR30401">
    <property type="entry name" value="TRNA 2-SELENOURIDINE SYNTHASE"/>
    <property type="match status" value="1"/>
</dbReference>
<reference evidence="4" key="1">
    <citation type="journal article" date="2019" name="Int. J. Syst. Evol. Microbiol.">
        <title>The Global Catalogue of Microorganisms (GCM) 10K type strain sequencing project: providing services to taxonomists for standard genome sequencing and annotation.</title>
        <authorList>
            <consortium name="The Broad Institute Genomics Platform"/>
            <consortium name="The Broad Institute Genome Sequencing Center for Infectious Disease"/>
            <person name="Wu L."/>
            <person name="Ma J."/>
        </authorList>
    </citation>
    <scope>NUCLEOTIDE SEQUENCE [LARGE SCALE GENOMIC DNA]</scope>
    <source>
        <strain evidence="4">CCUG 53915</strain>
    </source>
</reference>
<dbReference type="Pfam" id="PF00581">
    <property type="entry name" value="Rhodanese"/>
    <property type="match status" value="1"/>
</dbReference>
<protein>
    <submittedName>
        <fullName evidence="3">tRNA 2-selenouridine(34) synthase MnmH</fullName>
        <ecNumber evidence="3">2.5.1.-</ecNumber>
    </submittedName>
</protein>
<keyword evidence="4" id="KW-1185">Reference proteome</keyword>
<dbReference type="NCBIfam" id="NF008750">
    <property type="entry name" value="PRK11784.1-2"/>
    <property type="match status" value="1"/>
</dbReference>
<accession>A0ABW3U0U9</accession>
<dbReference type="EC" id="2.5.1.-" evidence="3"/>
<evidence type="ECO:0000259" key="2">
    <source>
        <dbReference type="PROSITE" id="PS50206"/>
    </source>
</evidence>
<feature type="domain" description="Rhodanese" evidence="2">
    <location>
        <begin position="15"/>
        <end position="131"/>
    </location>
</feature>
<gene>
    <name evidence="3" type="primary">mnmH</name>
    <name evidence="3" type="ORF">ACFQ38_14215</name>
</gene>
<sequence length="348" mass="39990">MVQEIALEELLERIRSGQHIAVDVRSPKEFEESAIPNSLNIPVFNNEERAEIGTLYKQVSPEAAKERGLELFSRKLPSFINEFKAIERPFTVYCWRGGMRSKTAATVLGLMGIETTRLTGGIRFYRQWVVKQLEEQEFGPQYIVLNGYTGSGKTTILRKLKEMGHPVIDLEQLAGHRGSIFGQIGLKPNSQKQFESQLVEEMEKLKNEPFIFIEGESKRIGKVLIPSLLFDKKEAGKQIILHLPIEERVANLVRDYEPHKYPDLFLEAFQLIKKRLTPAMSLAIEEHMEKQEFDAVAELLLLHYYDPRYKHSAFRNPERHIDIHANTTEEAIDKICDVVLPAIAQSKY</sequence>
<dbReference type="Pfam" id="PF26341">
    <property type="entry name" value="AAA_SelU"/>
    <property type="match status" value="1"/>
</dbReference>
<dbReference type="InterPro" id="IPR027417">
    <property type="entry name" value="P-loop_NTPase"/>
</dbReference>
<dbReference type="SMART" id="SM00450">
    <property type="entry name" value="RHOD"/>
    <property type="match status" value="1"/>
</dbReference>
<dbReference type="NCBIfam" id="NF008752">
    <property type="entry name" value="PRK11784.1-4"/>
    <property type="match status" value="1"/>
</dbReference>
<evidence type="ECO:0000313" key="3">
    <source>
        <dbReference type="EMBL" id="MFD1206249.1"/>
    </source>
</evidence>
<dbReference type="SUPFAM" id="SSF52540">
    <property type="entry name" value="P-loop containing nucleoside triphosphate hydrolases"/>
    <property type="match status" value="1"/>
</dbReference>
<dbReference type="PROSITE" id="PS50206">
    <property type="entry name" value="RHODANESE_3"/>
    <property type="match status" value="1"/>
</dbReference>
<dbReference type="InterPro" id="IPR001763">
    <property type="entry name" value="Rhodanese-like_dom"/>
</dbReference>
<dbReference type="Proteomes" id="UP001597231">
    <property type="component" value="Unassembled WGS sequence"/>
</dbReference>
<proteinExistence type="predicted"/>
<dbReference type="InterPro" id="IPR036873">
    <property type="entry name" value="Rhodanese-like_dom_sf"/>
</dbReference>
<comment type="caution">
    <text evidence="3">The sequence shown here is derived from an EMBL/GenBank/DDBJ whole genome shotgun (WGS) entry which is preliminary data.</text>
</comment>
<evidence type="ECO:0000256" key="1">
    <source>
        <dbReference type="ARBA" id="ARBA00023266"/>
    </source>
</evidence>
<organism evidence="3 4">
    <name type="scientific">Sporosarcina contaminans</name>
    <dbReference type="NCBI Taxonomy" id="633403"/>
    <lineage>
        <taxon>Bacteria</taxon>
        <taxon>Bacillati</taxon>
        <taxon>Bacillota</taxon>
        <taxon>Bacilli</taxon>
        <taxon>Bacillales</taxon>
        <taxon>Caryophanaceae</taxon>
        <taxon>Sporosarcina</taxon>
    </lineage>
</organism>
<dbReference type="NCBIfam" id="TIGR03167">
    <property type="entry name" value="tRNA_sel_U_synt"/>
    <property type="match status" value="1"/>
</dbReference>
<dbReference type="Gene3D" id="3.40.50.300">
    <property type="entry name" value="P-loop containing nucleotide triphosphate hydrolases"/>
    <property type="match status" value="1"/>
</dbReference>
<dbReference type="SUPFAM" id="SSF52821">
    <property type="entry name" value="Rhodanese/Cell cycle control phosphatase"/>
    <property type="match status" value="1"/>
</dbReference>
<dbReference type="EMBL" id="JBHTLT010000118">
    <property type="protein sequence ID" value="MFD1206249.1"/>
    <property type="molecule type" value="Genomic_DNA"/>
</dbReference>
<dbReference type="InterPro" id="IPR058840">
    <property type="entry name" value="AAA_SelU"/>
</dbReference>
<evidence type="ECO:0000313" key="4">
    <source>
        <dbReference type="Proteomes" id="UP001597231"/>
    </source>
</evidence>
<dbReference type="Gene3D" id="3.40.250.10">
    <property type="entry name" value="Rhodanese-like domain"/>
    <property type="match status" value="1"/>
</dbReference>
<keyword evidence="1" id="KW-0711">Selenium</keyword>
<keyword evidence="3" id="KW-0808">Transferase</keyword>
<name>A0ABW3U0U9_9BACL</name>
<dbReference type="InterPro" id="IPR017582">
    <property type="entry name" value="SelU"/>
</dbReference>
<dbReference type="PANTHER" id="PTHR30401:SF0">
    <property type="entry name" value="TRNA 2-SELENOURIDINE SYNTHASE"/>
    <property type="match status" value="1"/>
</dbReference>
<dbReference type="RefSeq" id="WP_381481718.1">
    <property type="nucleotide sequence ID" value="NZ_JBHTLT010000118.1"/>
</dbReference>